<dbReference type="Pfam" id="PF00010">
    <property type="entry name" value="HLH"/>
    <property type="match status" value="1"/>
</dbReference>
<dbReference type="Gene3D" id="4.10.280.10">
    <property type="entry name" value="Helix-loop-helix DNA-binding domain"/>
    <property type="match status" value="1"/>
</dbReference>
<feature type="compositionally biased region" description="Low complexity" evidence="1">
    <location>
        <begin position="340"/>
        <end position="349"/>
    </location>
</feature>
<proteinExistence type="predicted"/>
<feature type="domain" description="BHLH" evidence="2">
    <location>
        <begin position="243"/>
        <end position="272"/>
    </location>
</feature>
<dbReference type="STRING" id="1344416.A0A139A1B7"/>
<feature type="region of interest" description="Disordered" evidence="1">
    <location>
        <begin position="1"/>
        <end position="26"/>
    </location>
</feature>
<gene>
    <name evidence="3" type="ORF">M427DRAFT_475762</name>
</gene>
<dbReference type="OrthoDB" id="690068at2759"/>
<dbReference type="AlphaFoldDB" id="A0A139A1B7"/>
<reference evidence="3 4" key="1">
    <citation type="journal article" date="2015" name="Genome Biol. Evol.">
        <title>Phylogenomic analyses indicate that early fungi evolved digesting cell walls of algal ancestors of land plants.</title>
        <authorList>
            <person name="Chang Y."/>
            <person name="Wang S."/>
            <person name="Sekimoto S."/>
            <person name="Aerts A.L."/>
            <person name="Choi C."/>
            <person name="Clum A."/>
            <person name="LaButti K.M."/>
            <person name="Lindquist E.A."/>
            <person name="Yee Ngan C."/>
            <person name="Ohm R.A."/>
            <person name="Salamov A.A."/>
            <person name="Grigoriev I.V."/>
            <person name="Spatafora J.W."/>
            <person name="Berbee M.L."/>
        </authorList>
    </citation>
    <scope>NUCLEOTIDE SEQUENCE [LARGE SCALE GENOMIC DNA]</scope>
    <source>
        <strain evidence="3 4">JEL478</strain>
    </source>
</reference>
<organism evidence="3 4">
    <name type="scientific">Gonapodya prolifera (strain JEL478)</name>
    <name type="common">Monoblepharis prolifera</name>
    <dbReference type="NCBI Taxonomy" id="1344416"/>
    <lineage>
        <taxon>Eukaryota</taxon>
        <taxon>Fungi</taxon>
        <taxon>Fungi incertae sedis</taxon>
        <taxon>Chytridiomycota</taxon>
        <taxon>Chytridiomycota incertae sedis</taxon>
        <taxon>Monoblepharidomycetes</taxon>
        <taxon>Monoblepharidales</taxon>
        <taxon>Gonapodyaceae</taxon>
        <taxon>Gonapodya</taxon>
    </lineage>
</organism>
<name>A0A139A1B7_GONPJ</name>
<dbReference type="InterPro" id="IPR011598">
    <property type="entry name" value="bHLH_dom"/>
</dbReference>
<keyword evidence="4" id="KW-1185">Reference proteome</keyword>
<feature type="region of interest" description="Disordered" evidence="1">
    <location>
        <begin position="221"/>
        <end position="244"/>
    </location>
</feature>
<dbReference type="GO" id="GO:0046983">
    <property type="term" value="F:protein dimerization activity"/>
    <property type="evidence" value="ECO:0007669"/>
    <property type="project" value="InterPro"/>
</dbReference>
<dbReference type="SUPFAM" id="SSF47459">
    <property type="entry name" value="HLH, helix-loop-helix DNA-binding domain"/>
    <property type="match status" value="1"/>
</dbReference>
<dbReference type="InterPro" id="IPR036638">
    <property type="entry name" value="HLH_DNA-bd_sf"/>
</dbReference>
<evidence type="ECO:0000313" key="3">
    <source>
        <dbReference type="EMBL" id="KXS10576.1"/>
    </source>
</evidence>
<feature type="region of interest" description="Disordered" evidence="1">
    <location>
        <begin position="106"/>
        <end position="146"/>
    </location>
</feature>
<feature type="compositionally biased region" description="Low complexity" evidence="1">
    <location>
        <begin position="323"/>
        <end position="333"/>
    </location>
</feature>
<accession>A0A139A1B7</accession>
<feature type="compositionally biased region" description="Basic residues" evidence="1">
    <location>
        <begin position="311"/>
        <end position="322"/>
    </location>
</feature>
<sequence length="376" mass="40335">MYSSGSRRLSSPAVSPGSRSRPLSISPQPIHFIDTFTDPYQFSNVLNTSASSGSFAAAAVGVHPPSQPPFYDLAPWLPNLPTDHGGDPLIKSEDDDIFKFHLEDAVTPDDMNPSPGASPQHGYSELEPDEFTTTATGSAPQYQSAGGSPCLVGQQVYTNGNGHFSGTVSPISLSPRLQATVSPITIQPRGMQTGTYSASMPAGVEYAYYSGTPHARSLGTLSIDTDDGRSAGTPDIVEKKRTRREKHIAVERRRRDIINEKLNDLTELLPSHMLSGEGATVGVTILPRPPEQRLHPHKNSGLRASSPERPRHSHQPRTRSGRRGSSVTSNGGRTTRRRNSGASARTSGGECASTEHDHEHEHGSPSVRPLAATSLQ</sequence>
<dbReference type="EMBL" id="KQ965820">
    <property type="protein sequence ID" value="KXS10576.1"/>
    <property type="molecule type" value="Genomic_DNA"/>
</dbReference>
<feature type="compositionally biased region" description="Polar residues" evidence="1">
    <location>
        <begin position="131"/>
        <end position="146"/>
    </location>
</feature>
<dbReference type="Proteomes" id="UP000070544">
    <property type="component" value="Unassembled WGS sequence"/>
</dbReference>
<feature type="region of interest" description="Disordered" evidence="1">
    <location>
        <begin position="288"/>
        <end position="376"/>
    </location>
</feature>
<protein>
    <recommendedName>
        <fullName evidence="2">BHLH domain-containing protein</fullName>
    </recommendedName>
</protein>
<evidence type="ECO:0000313" key="4">
    <source>
        <dbReference type="Proteomes" id="UP000070544"/>
    </source>
</evidence>
<feature type="compositionally biased region" description="Basic and acidic residues" evidence="1">
    <location>
        <begin position="353"/>
        <end position="363"/>
    </location>
</feature>
<evidence type="ECO:0000259" key="2">
    <source>
        <dbReference type="Pfam" id="PF00010"/>
    </source>
</evidence>
<evidence type="ECO:0000256" key="1">
    <source>
        <dbReference type="SAM" id="MobiDB-lite"/>
    </source>
</evidence>